<gene>
    <name evidence="1" type="ORF">CONPUDRAFT_167773</name>
</gene>
<reference evidence="2" key="1">
    <citation type="journal article" date="2012" name="Science">
        <title>The Paleozoic origin of enzymatic lignin decomposition reconstructed from 31 fungal genomes.</title>
        <authorList>
            <person name="Floudas D."/>
            <person name="Binder M."/>
            <person name="Riley R."/>
            <person name="Barry K."/>
            <person name="Blanchette R.A."/>
            <person name="Henrissat B."/>
            <person name="Martinez A.T."/>
            <person name="Otillar R."/>
            <person name="Spatafora J.W."/>
            <person name="Yadav J.S."/>
            <person name="Aerts A."/>
            <person name="Benoit I."/>
            <person name="Boyd A."/>
            <person name="Carlson A."/>
            <person name="Copeland A."/>
            <person name="Coutinho P.M."/>
            <person name="de Vries R.P."/>
            <person name="Ferreira P."/>
            <person name="Findley K."/>
            <person name="Foster B."/>
            <person name="Gaskell J."/>
            <person name="Glotzer D."/>
            <person name="Gorecki P."/>
            <person name="Heitman J."/>
            <person name="Hesse C."/>
            <person name="Hori C."/>
            <person name="Igarashi K."/>
            <person name="Jurgens J.A."/>
            <person name="Kallen N."/>
            <person name="Kersten P."/>
            <person name="Kohler A."/>
            <person name="Kuees U."/>
            <person name="Kumar T.K.A."/>
            <person name="Kuo A."/>
            <person name="LaButti K."/>
            <person name="Larrondo L.F."/>
            <person name="Lindquist E."/>
            <person name="Ling A."/>
            <person name="Lombard V."/>
            <person name="Lucas S."/>
            <person name="Lundell T."/>
            <person name="Martin R."/>
            <person name="McLaughlin D.J."/>
            <person name="Morgenstern I."/>
            <person name="Morin E."/>
            <person name="Murat C."/>
            <person name="Nagy L.G."/>
            <person name="Nolan M."/>
            <person name="Ohm R.A."/>
            <person name="Patyshakuliyeva A."/>
            <person name="Rokas A."/>
            <person name="Ruiz-Duenas F.J."/>
            <person name="Sabat G."/>
            <person name="Salamov A."/>
            <person name="Samejima M."/>
            <person name="Schmutz J."/>
            <person name="Slot J.C."/>
            <person name="St John F."/>
            <person name="Stenlid J."/>
            <person name="Sun H."/>
            <person name="Sun S."/>
            <person name="Syed K."/>
            <person name="Tsang A."/>
            <person name="Wiebenga A."/>
            <person name="Young D."/>
            <person name="Pisabarro A."/>
            <person name="Eastwood D.C."/>
            <person name="Martin F."/>
            <person name="Cullen D."/>
            <person name="Grigoriev I.V."/>
            <person name="Hibbett D.S."/>
        </authorList>
    </citation>
    <scope>NUCLEOTIDE SEQUENCE [LARGE SCALE GENOMIC DNA]</scope>
    <source>
        <strain evidence="2">RWD-64-598 SS2</strain>
    </source>
</reference>
<dbReference type="PANTHER" id="PTHR31252:SF11">
    <property type="entry name" value="DUF4419 DOMAIN-CONTAINING PROTEIN"/>
    <property type="match status" value="1"/>
</dbReference>
<evidence type="ECO:0000313" key="1">
    <source>
        <dbReference type="EMBL" id="EIW77683.1"/>
    </source>
</evidence>
<accession>A0A5M3MEV6</accession>
<name>A0A5M3MEV6_CONPW</name>
<dbReference type="Pfam" id="PF14388">
    <property type="entry name" value="DUF4419"/>
    <property type="match status" value="2"/>
</dbReference>
<dbReference type="Proteomes" id="UP000053558">
    <property type="component" value="Unassembled WGS sequence"/>
</dbReference>
<dbReference type="KEGG" id="cput:CONPUDRAFT_167773"/>
<dbReference type="AlphaFoldDB" id="A0A5M3MEV6"/>
<protein>
    <submittedName>
        <fullName evidence="1">Uncharacterized protein</fullName>
    </submittedName>
</protein>
<organism evidence="1 2">
    <name type="scientific">Coniophora puteana (strain RWD-64-598)</name>
    <name type="common">Brown rot fungus</name>
    <dbReference type="NCBI Taxonomy" id="741705"/>
    <lineage>
        <taxon>Eukaryota</taxon>
        <taxon>Fungi</taxon>
        <taxon>Dikarya</taxon>
        <taxon>Basidiomycota</taxon>
        <taxon>Agaricomycotina</taxon>
        <taxon>Agaricomycetes</taxon>
        <taxon>Agaricomycetidae</taxon>
        <taxon>Boletales</taxon>
        <taxon>Coniophorineae</taxon>
        <taxon>Coniophoraceae</taxon>
        <taxon>Coniophora</taxon>
    </lineage>
</organism>
<keyword evidence="2" id="KW-1185">Reference proteome</keyword>
<dbReference type="EMBL" id="JH711583">
    <property type="protein sequence ID" value="EIW77683.1"/>
    <property type="molecule type" value="Genomic_DNA"/>
</dbReference>
<sequence>MLLEAYNQHCALVLRPDDVWLAILTQFSFFVNAHAEELHSAFVSHEGNKELNVSAVGSWYSVDFGSMARQMAGELEKNMSDPKLREIGKLEEYGTEYGTETTAWFYLLKPIVERFVHAFDEPITAFCVFTTEGKWQGPRLQNLPSSSSDKSYTDLSGEVFAAKHFVSHPEGDPFIGDLYLTLNDVSYPHVNTDQIPPGTVEVDVKLDDNGQVFSTLLVAGGVGSVVSSSGDKALSGSGERDTVRPVPEWWMFVKNKKSNEEPARLSSME</sequence>
<dbReference type="PANTHER" id="PTHR31252">
    <property type="entry name" value="DUF4419 DOMAIN-CONTAINING PROTEIN"/>
    <property type="match status" value="1"/>
</dbReference>
<dbReference type="InterPro" id="IPR025533">
    <property type="entry name" value="DUF4419"/>
</dbReference>
<dbReference type="RefSeq" id="XP_007772058.1">
    <property type="nucleotide sequence ID" value="XM_007773868.1"/>
</dbReference>
<dbReference type="GeneID" id="19205858"/>
<comment type="caution">
    <text evidence="1">The sequence shown here is derived from an EMBL/GenBank/DDBJ whole genome shotgun (WGS) entry which is preliminary data.</text>
</comment>
<proteinExistence type="predicted"/>
<evidence type="ECO:0000313" key="2">
    <source>
        <dbReference type="Proteomes" id="UP000053558"/>
    </source>
</evidence>
<dbReference type="OrthoDB" id="9978173at2759"/>